<dbReference type="Proteomes" id="UP000054538">
    <property type="component" value="Unassembled WGS sequence"/>
</dbReference>
<evidence type="ECO:0000313" key="2">
    <source>
        <dbReference type="EMBL" id="KIK98655.1"/>
    </source>
</evidence>
<accession>A0A0D0EC30</accession>
<dbReference type="EMBL" id="KN824885">
    <property type="protein sequence ID" value="KIK98655.1"/>
    <property type="molecule type" value="Genomic_DNA"/>
</dbReference>
<name>A0A0D0EC30_9AGAM</name>
<evidence type="ECO:0000256" key="1">
    <source>
        <dbReference type="SAM" id="MobiDB-lite"/>
    </source>
</evidence>
<reference evidence="2 3" key="1">
    <citation type="submission" date="2014-04" db="EMBL/GenBank/DDBJ databases">
        <authorList>
            <consortium name="DOE Joint Genome Institute"/>
            <person name="Kuo A."/>
            <person name="Kohler A."/>
            <person name="Jargeat P."/>
            <person name="Nagy L.G."/>
            <person name="Floudas D."/>
            <person name="Copeland A."/>
            <person name="Barry K.W."/>
            <person name="Cichocki N."/>
            <person name="Veneault-Fourrey C."/>
            <person name="LaButti K."/>
            <person name="Lindquist E.A."/>
            <person name="Lipzen A."/>
            <person name="Lundell T."/>
            <person name="Morin E."/>
            <person name="Murat C."/>
            <person name="Sun H."/>
            <person name="Tunlid A."/>
            <person name="Henrissat B."/>
            <person name="Grigoriev I.V."/>
            <person name="Hibbett D.S."/>
            <person name="Martin F."/>
            <person name="Nordberg H.P."/>
            <person name="Cantor M.N."/>
            <person name="Hua S.X."/>
        </authorList>
    </citation>
    <scope>NUCLEOTIDE SEQUENCE [LARGE SCALE GENOMIC DNA]</scope>
    <source>
        <strain evidence="2 3">Ve08.2h10</strain>
    </source>
</reference>
<reference evidence="3" key="2">
    <citation type="submission" date="2015-01" db="EMBL/GenBank/DDBJ databases">
        <title>Evolutionary Origins and Diversification of the Mycorrhizal Mutualists.</title>
        <authorList>
            <consortium name="DOE Joint Genome Institute"/>
            <consortium name="Mycorrhizal Genomics Consortium"/>
            <person name="Kohler A."/>
            <person name="Kuo A."/>
            <person name="Nagy L.G."/>
            <person name="Floudas D."/>
            <person name="Copeland A."/>
            <person name="Barry K.W."/>
            <person name="Cichocki N."/>
            <person name="Veneault-Fourrey C."/>
            <person name="LaButti K."/>
            <person name="Lindquist E.A."/>
            <person name="Lipzen A."/>
            <person name="Lundell T."/>
            <person name="Morin E."/>
            <person name="Murat C."/>
            <person name="Riley R."/>
            <person name="Ohm R."/>
            <person name="Sun H."/>
            <person name="Tunlid A."/>
            <person name="Henrissat B."/>
            <person name="Grigoriev I.V."/>
            <person name="Hibbett D.S."/>
            <person name="Martin F."/>
        </authorList>
    </citation>
    <scope>NUCLEOTIDE SEQUENCE [LARGE SCALE GENOMIC DNA]</scope>
    <source>
        <strain evidence="3">Ve08.2h10</strain>
    </source>
</reference>
<sequence>MVPPMKTRSSIGATYQLEFRARASCPSLEAAVLSVRTTLSRSSEGPAFPEKQVVLGPLQSVVVLWSSRDLQEIRNANITLLVTVTGCRNTLLEIFSSLLAPPLTSAASTSLLSPPSILNSANFLRALDRSLGDGVSFDVKFLTNSKRLSSGSIYKPLPTYANSAVLEEVCPKLDTLFPGGLAYITEDDLPLPILADYDDGYDSDIDDDNEGAIGDASNMVPAQANGVEISVQPQDTGGPAPPVTMIDPGNIPGKCMSSRGANDSSVLDRSCIHGCLVPVGSNHVETVLSPSPSADSIADLDLIESALSTRTCRHEAGVQLVHVKCVAHRTWRAFVYYCYTGKVAFYPLRSQMPRNKFPEVVGATPSCSPKSMYRLADKASSGLL</sequence>
<gene>
    <name evidence="2" type="ORF">PAXRUDRAFT_9405</name>
</gene>
<feature type="region of interest" description="Disordered" evidence="1">
    <location>
        <begin position="230"/>
        <end position="249"/>
    </location>
</feature>
<dbReference type="STRING" id="930991.A0A0D0EC30"/>
<keyword evidence="3" id="KW-1185">Reference proteome</keyword>
<evidence type="ECO:0000313" key="3">
    <source>
        <dbReference type="Proteomes" id="UP000054538"/>
    </source>
</evidence>
<dbReference type="HOGENOM" id="CLU_039861_0_0_1"/>
<proteinExistence type="predicted"/>
<dbReference type="OrthoDB" id="6359816at2759"/>
<organism evidence="2 3">
    <name type="scientific">Paxillus rubicundulus Ve08.2h10</name>
    <dbReference type="NCBI Taxonomy" id="930991"/>
    <lineage>
        <taxon>Eukaryota</taxon>
        <taxon>Fungi</taxon>
        <taxon>Dikarya</taxon>
        <taxon>Basidiomycota</taxon>
        <taxon>Agaricomycotina</taxon>
        <taxon>Agaricomycetes</taxon>
        <taxon>Agaricomycetidae</taxon>
        <taxon>Boletales</taxon>
        <taxon>Paxilineae</taxon>
        <taxon>Paxillaceae</taxon>
        <taxon>Paxillus</taxon>
    </lineage>
</organism>
<protein>
    <submittedName>
        <fullName evidence="2">Uncharacterized protein</fullName>
    </submittedName>
</protein>
<dbReference type="InParanoid" id="A0A0D0EC30"/>
<dbReference type="AlphaFoldDB" id="A0A0D0EC30"/>